<keyword evidence="4" id="KW-1185">Reference proteome</keyword>
<reference evidence="4" key="1">
    <citation type="submission" date="2015-05" db="EMBL/GenBank/DDBJ databases">
        <authorList>
            <consortium name="Pathogen Informatics"/>
        </authorList>
    </citation>
    <scope>NUCLEOTIDE SEQUENCE [LARGE SCALE GENOMIC DNA]</scope>
    <source>
        <strain evidence="4">L1-83</strain>
    </source>
</reference>
<feature type="compositionally biased region" description="Polar residues" evidence="1">
    <location>
        <begin position="32"/>
        <end position="47"/>
    </location>
</feature>
<reference evidence="2" key="2">
    <citation type="submission" date="2015-05" db="EMBL/GenBank/DDBJ databases">
        <authorList>
            <person name="Wang D.B."/>
            <person name="Wang M."/>
        </authorList>
    </citation>
    <scope>NUCLEOTIDE SEQUENCE [LARGE SCALE GENOMIC DNA]</scope>
    <source>
        <strain evidence="2">L1-83</strain>
    </source>
</reference>
<gene>
    <name evidence="3" type="ORF">DWY29_06740</name>
    <name evidence="2" type="ORF">RIL183_11771</name>
</gene>
<reference evidence="3 5" key="3">
    <citation type="submission" date="2018-08" db="EMBL/GenBank/DDBJ databases">
        <title>A genome reference for cultivated species of the human gut microbiota.</title>
        <authorList>
            <person name="Zou Y."/>
            <person name="Xue W."/>
            <person name="Luo G."/>
        </authorList>
    </citation>
    <scope>NUCLEOTIDE SEQUENCE [LARGE SCALE GENOMIC DNA]</scope>
    <source>
        <strain evidence="3 5">AF24-4</strain>
    </source>
</reference>
<evidence type="ECO:0000256" key="1">
    <source>
        <dbReference type="SAM" id="MobiDB-lite"/>
    </source>
</evidence>
<proteinExistence type="predicted"/>
<dbReference type="STRING" id="360807.ERS852392_02364"/>
<evidence type="ECO:0000313" key="5">
    <source>
        <dbReference type="Proteomes" id="UP000285820"/>
    </source>
</evidence>
<dbReference type="Proteomes" id="UP000049828">
    <property type="component" value="Unassembled WGS sequence"/>
</dbReference>
<accession>A0A0M6X3B8</accession>
<evidence type="ECO:0000313" key="3">
    <source>
        <dbReference type="EMBL" id="RGR69335.1"/>
    </source>
</evidence>
<dbReference type="AlphaFoldDB" id="A0A0M6X3B8"/>
<name>A0A0M6X3B8_9FIRM</name>
<evidence type="ECO:0000313" key="4">
    <source>
        <dbReference type="Proteomes" id="UP000049828"/>
    </source>
</evidence>
<evidence type="ECO:0000313" key="2">
    <source>
        <dbReference type="EMBL" id="CRL43577.1"/>
    </source>
</evidence>
<feature type="region of interest" description="Disordered" evidence="1">
    <location>
        <begin position="21"/>
        <end position="47"/>
    </location>
</feature>
<sequence>MNISTNASINTYADSDYYNHYNIKNSDDPNKTDSTNRPSSPEECQTCKNRKYADGSNENVSYKSAAHIAPEAAGNAVRAHEGEHVSNAYTKASQNNGKVISASVSIHTSVCPECGRTYVSGGTTNTMIKYPNESNPYQQERKSQDALRFTGNNIDYVA</sequence>
<dbReference type="EMBL" id="CVRS01000142">
    <property type="protein sequence ID" value="CRL43577.1"/>
    <property type="molecule type" value="Genomic_DNA"/>
</dbReference>
<protein>
    <submittedName>
        <fullName evidence="2">Uncharacterized protein</fullName>
    </submittedName>
</protein>
<dbReference type="Proteomes" id="UP000285820">
    <property type="component" value="Unassembled WGS sequence"/>
</dbReference>
<dbReference type="EMBL" id="QRUN01000006">
    <property type="protein sequence ID" value="RGR69335.1"/>
    <property type="molecule type" value="Genomic_DNA"/>
</dbReference>
<dbReference type="OrthoDB" id="9796892at2"/>
<dbReference type="RefSeq" id="WP_021923897.1">
    <property type="nucleotide sequence ID" value="NZ_CAKZTK010000022.1"/>
</dbReference>
<organism evidence="2 4">
    <name type="scientific">Roseburia inulinivorans</name>
    <dbReference type="NCBI Taxonomy" id="360807"/>
    <lineage>
        <taxon>Bacteria</taxon>
        <taxon>Bacillati</taxon>
        <taxon>Bacillota</taxon>
        <taxon>Clostridia</taxon>
        <taxon>Lachnospirales</taxon>
        <taxon>Lachnospiraceae</taxon>
        <taxon>Roseburia</taxon>
    </lineage>
</organism>